<dbReference type="Gene3D" id="3.20.20.150">
    <property type="entry name" value="Divalent-metal-dependent TIM barrel enzymes"/>
    <property type="match status" value="1"/>
</dbReference>
<dbReference type="GO" id="GO:0003677">
    <property type="term" value="F:DNA binding"/>
    <property type="evidence" value="ECO:0007669"/>
    <property type="project" value="InterPro"/>
</dbReference>
<dbReference type="GO" id="GO:0003906">
    <property type="term" value="F:DNA-(apurinic or apyrimidinic site) endonuclease activity"/>
    <property type="evidence" value="ECO:0007669"/>
    <property type="project" value="TreeGrafter"/>
</dbReference>
<dbReference type="AlphaFoldDB" id="A0A9D2DTE1"/>
<dbReference type="PANTHER" id="PTHR21445">
    <property type="entry name" value="ENDONUCLEASE IV ENDODEOXYRIBONUCLEASE IV"/>
    <property type="match status" value="1"/>
</dbReference>
<dbReference type="PANTHER" id="PTHR21445:SF0">
    <property type="entry name" value="APURINIC-APYRIMIDINIC ENDONUCLEASE"/>
    <property type="match status" value="1"/>
</dbReference>
<dbReference type="InterPro" id="IPR036237">
    <property type="entry name" value="Xyl_isomerase-like_sf"/>
</dbReference>
<dbReference type="Proteomes" id="UP000824041">
    <property type="component" value="Unassembled WGS sequence"/>
</dbReference>
<dbReference type="EMBL" id="DXBU01000100">
    <property type="protein sequence ID" value="HIZ22609.1"/>
    <property type="molecule type" value="Genomic_DNA"/>
</dbReference>
<evidence type="ECO:0000259" key="1">
    <source>
        <dbReference type="Pfam" id="PF01261"/>
    </source>
</evidence>
<feature type="domain" description="Xylose isomerase-like TIM barrel" evidence="1">
    <location>
        <begin position="34"/>
        <end position="221"/>
    </location>
</feature>
<dbReference type="GO" id="GO:0008270">
    <property type="term" value="F:zinc ion binding"/>
    <property type="evidence" value="ECO:0007669"/>
    <property type="project" value="InterPro"/>
</dbReference>
<comment type="caution">
    <text evidence="2">The sequence shown here is derived from an EMBL/GenBank/DDBJ whole genome shotgun (WGS) entry which is preliminary data.</text>
</comment>
<proteinExistence type="predicted"/>
<evidence type="ECO:0000313" key="3">
    <source>
        <dbReference type="Proteomes" id="UP000824041"/>
    </source>
</evidence>
<gene>
    <name evidence="2" type="ORF">IAA21_07425</name>
</gene>
<dbReference type="GO" id="GO:0016853">
    <property type="term" value="F:isomerase activity"/>
    <property type="evidence" value="ECO:0007669"/>
    <property type="project" value="UniProtKB-KW"/>
</dbReference>
<dbReference type="SUPFAM" id="SSF51658">
    <property type="entry name" value="Xylose isomerase-like"/>
    <property type="match status" value="1"/>
</dbReference>
<dbReference type="GO" id="GO:0008081">
    <property type="term" value="F:phosphoric diester hydrolase activity"/>
    <property type="evidence" value="ECO:0007669"/>
    <property type="project" value="TreeGrafter"/>
</dbReference>
<reference evidence="2" key="1">
    <citation type="journal article" date="2021" name="PeerJ">
        <title>Extensive microbial diversity within the chicken gut microbiome revealed by metagenomics and culture.</title>
        <authorList>
            <person name="Gilroy R."/>
            <person name="Ravi A."/>
            <person name="Getino M."/>
            <person name="Pursley I."/>
            <person name="Horton D.L."/>
            <person name="Alikhan N.F."/>
            <person name="Baker D."/>
            <person name="Gharbi K."/>
            <person name="Hall N."/>
            <person name="Watson M."/>
            <person name="Adriaenssens E.M."/>
            <person name="Foster-Nyarko E."/>
            <person name="Jarju S."/>
            <person name="Secka A."/>
            <person name="Antonio M."/>
            <person name="Oren A."/>
            <person name="Chaudhuri R.R."/>
            <person name="La Ragione R."/>
            <person name="Hildebrand F."/>
            <person name="Pallen M.J."/>
        </authorList>
    </citation>
    <scope>NUCLEOTIDE SEQUENCE</scope>
    <source>
        <strain evidence="2">14324</strain>
    </source>
</reference>
<protein>
    <submittedName>
        <fullName evidence="2">Sugar phosphate isomerase/epimerase</fullName>
    </submittedName>
</protein>
<sequence>MRYHGIPDLEHLKEWTALGIPFEYDDFMLPGILDDKEEMEKRIKAYLSVDRDRSEDTLHGPFLDITVHSSDPLIRQASDRRIRQVCEIALKLQVKAVILHTNFIPNFYVPSYRQGWVDRNEEYMRKLLADYPKLQIYMENMFDEEPDCLAALAKRMEGERFSICLDLAHAHISKTEISVWQEVCAPYIKHYHINDNHGKLDEHLPLGEGNIPWKQVIPRMDPKVSVLLEVNSLEKYKKSLVYLNGLK</sequence>
<organism evidence="2 3">
    <name type="scientific">Candidatus Blautia faecigallinarum</name>
    <dbReference type="NCBI Taxonomy" id="2838488"/>
    <lineage>
        <taxon>Bacteria</taxon>
        <taxon>Bacillati</taxon>
        <taxon>Bacillota</taxon>
        <taxon>Clostridia</taxon>
        <taxon>Lachnospirales</taxon>
        <taxon>Lachnospiraceae</taxon>
        <taxon>Blautia</taxon>
    </lineage>
</organism>
<dbReference type="GO" id="GO:0006284">
    <property type="term" value="P:base-excision repair"/>
    <property type="evidence" value="ECO:0007669"/>
    <property type="project" value="TreeGrafter"/>
</dbReference>
<dbReference type="InterPro" id="IPR001719">
    <property type="entry name" value="AP_endonuc_2"/>
</dbReference>
<accession>A0A9D2DTE1</accession>
<dbReference type="Pfam" id="PF01261">
    <property type="entry name" value="AP_endonuc_2"/>
    <property type="match status" value="1"/>
</dbReference>
<reference evidence="2" key="2">
    <citation type="submission" date="2021-04" db="EMBL/GenBank/DDBJ databases">
        <authorList>
            <person name="Gilroy R."/>
        </authorList>
    </citation>
    <scope>NUCLEOTIDE SEQUENCE</scope>
    <source>
        <strain evidence="2">14324</strain>
    </source>
</reference>
<name>A0A9D2DTE1_9FIRM</name>
<evidence type="ECO:0000313" key="2">
    <source>
        <dbReference type="EMBL" id="HIZ22609.1"/>
    </source>
</evidence>
<keyword evidence="2" id="KW-0413">Isomerase</keyword>
<dbReference type="InterPro" id="IPR013022">
    <property type="entry name" value="Xyl_isomerase-like_TIM-brl"/>
</dbReference>